<organism evidence="2 3">
    <name type="scientific">Solitalea canadensis (strain ATCC 29591 / DSM 3403 / JCM 21819 / LMG 8368 / NBRC 15130 / NCIMB 12057 / USAM 9D)</name>
    <name type="common">Flexibacter canadensis</name>
    <dbReference type="NCBI Taxonomy" id="929556"/>
    <lineage>
        <taxon>Bacteria</taxon>
        <taxon>Pseudomonadati</taxon>
        <taxon>Bacteroidota</taxon>
        <taxon>Sphingobacteriia</taxon>
        <taxon>Sphingobacteriales</taxon>
        <taxon>Sphingobacteriaceae</taxon>
        <taxon>Solitalea</taxon>
    </lineage>
</organism>
<feature type="region of interest" description="Disordered" evidence="1">
    <location>
        <begin position="28"/>
        <end position="78"/>
    </location>
</feature>
<name>H8KQ96_SOLCM</name>
<dbReference type="Proteomes" id="UP000007590">
    <property type="component" value="Chromosome"/>
</dbReference>
<evidence type="ECO:0000313" key="3">
    <source>
        <dbReference type="Proteomes" id="UP000007590"/>
    </source>
</evidence>
<dbReference type="HOGENOM" id="CLU_1433608_0_0_10"/>
<sequence length="189" mass="21698">MDSLKEFLPFLVFAAIAIIKGISEANKNKKSEAPKKQVNQQPQQPQRQTWSVPAGQNERKQTTGSPYEKVGPSPAKKSPFEILMEEFMEIKPQPEQSEPQYKRNYQEPRYEKPVVKVETNETKPAKVIASDLKNVEQLPEEVVKARAAHAKHGHGYERIGMFQEEHEHEVEFDLRDAVIKSVILERYSS</sequence>
<gene>
    <name evidence="2" type="ordered locus">Solca_1302</name>
</gene>
<dbReference type="OrthoDB" id="793629at2"/>
<dbReference type="EMBL" id="CP003349">
    <property type="protein sequence ID" value="AFD06391.1"/>
    <property type="molecule type" value="Genomic_DNA"/>
</dbReference>
<dbReference type="KEGG" id="scn:Solca_1302"/>
<feature type="compositionally biased region" description="Low complexity" evidence="1">
    <location>
        <begin position="36"/>
        <end position="48"/>
    </location>
</feature>
<dbReference type="AlphaFoldDB" id="H8KQ96"/>
<dbReference type="RefSeq" id="WP_014679618.1">
    <property type="nucleotide sequence ID" value="NC_017770.1"/>
</dbReference>
<accession>H8KQ96</accession>
<evidence type="ECO:0000313" key="2">
    <source>
        <dbReference type="EMBL" id="AFD06391.1"/>
    </source>
</evidence>
<reference evidence="2" key="1">
    <citation type="submission" date="2012-02" db="EMBL/GenBank/DDBJ databases">
        <title>The complete genome of Solitalea canadensis DSM 3403.</title>
        <authorList>
            <consortium name="US DOE Joint Genome Institute (JGI-PGF)"/>
            <person name="Lucas S."/>
            <person name="Copeland A."/>
            <person name="Lapidus A."/>
            <person name="Glavina del Rio T."/>
            <person name="Dalin E."/>
            <person name="Tice H."/>
            <person name="Bruce D."/>
            <person name="Goodwin L."/>
            <person name="Pitluck S."/>
            <person name="Peters L."/>
            <person name="Ovchinnikova G."/>
            <person name="Lu M."/>
            <person name="Kyrpides N."/>
            <person name="Mavromatis K."/>
            <person name="Ivanova N."/>
            <person name="Brettin T."/>
            <person name="Detter J.C."/>
            <person name="Han C."/>
            <person name="Larimer F."/>
            <person name="Land M."/>
            <person name="Hauser L."/>
            <person name="Markowitz V."/>
            <person name="Cheng J.-F."/>
            <person name="Hugenholtz P."/>
            <person name="Woyke T."/>
            <person name="Wu D."/>
            <person name="Spring S."/>
            <person name="Schroeder M."/>
            <person name="Kopitz M."/>
            <person name="Brambilla E."/>
            <person name="Klenk H.-P."/>
            <person name="Eisen J.A."/>
        </authorList>
    </citation>
    <scope>NUCLEOTIDE SEQUENCE</scope>
    <source>
        <strain evidence="2">DSM 3403</strain>
    </source>
</reference>
<protein>
    <submittedName>
        <fullName evidence="2">Uncharacterized protein</fullName>
    </submittedName>
</protein>
<evidence type="ECO:0000256" key="1">
    <source>
        <dbReference type="SAM" id="MobiDB-lite"/>
    </source>
</evidence>
<proteinExistence type="predicted"/>
<keyword evidence="3" id="KW-1185">Reference proteome</keyword>